<dbReference type="Gene3D" id="2.40.420.20">
    <property type="match status" value="1"/>
</dbReference>
<dbReference type="GO" id="GO:0015562">
    <property type="term" value="F:efflux transmembrane transporter activity"/>
    <property type="evidence" value="ECO:0007669"/>
    <property type="project" value="TreeGrafter"/>
</dbReference>
<dbReference type="NCBIfam" id="TIGR01730">
    <property type="entry name" value="RND_mfp"/>
    <property type="match status" value="1"/>
</dbReference>
<dbReference type="Gene3D" id="2.40.50.100">
    <property type="match status" value="1"/>
</dbReference>
<dbReference type="InterPro" id="IPR059052">
    <property type="entry name" value="HH_YbhG-like"/>
</dbReference>
<organism evidence="5 6">
    <name type="scientific">Devosia pacifica</name>
    <dbReference type="NCBI Taxonomy" id="1335967"/>
    <lineage>
        <taxon>Bacteria</taxon>
        <taxon>Pseudomonadati</taxon>
        <taxon>Pseudomonadota</taxon>
        <taxon>Alphaproteobacteria</taxon>
        <taxon>Hyphomicrobiales</taxon>
        <taxon>Devosiaceae</taxon>
        <taxon>Devosia</taxon>
    </lineage>
</organism>
<dbReference type="InterPro" id="IPR058792">
    <property type="entry name" value="Beta-barrel_RND_2"/>
</dbReference>
<evidence type="ECO:0000259" key="3">
    <source>
        <dbReference type="Pfam" id="PF25881"/>
    </source>
</evidence>
<evidence type="ECO:0000313" key="5">
    <source>
        <dbReference type="EMBL" id="GHA34364.1"/>
    </source>
</evidence>
<sequence length="431" mass="45206">MRALFSYGLAFLILLLAGGWLATGTLVVGGNGPGMGETPIISLIEGEPHGPLSQTLDDAGILAQHGQGEDEVDPRLTIAQRNEAAREGDTSARSVRTTLYEVQPMPIIVPLRGQTSARATVNAVAETSGIVETVHVSKGQRVEAGDMLCTLDQGTRRAAVAQAEAQVAQAEASLEQAQLDFETNQRLRERGLTPENTANSARVAVTAAEASLSSAQVGLDNARTELENTEITAEVGGLVQEPLANLGEMLSMGTPCAAIVQLDPMLFTGRVPEAHIALARTGLEATIRTVTNQTAKGKVTYVSATAEPATRSFAVEIEFPNEDGNIRDGVTAEATIDVGTAPGHLLPQSVLTLDDDGTLGVRTVEDGVVAFHEVQVVRDTRDGVWVTGLPAEAEIITLGQEYVTTGQAVDATRTDGSDLEAEPQSEAEASV</sequence>
<dbReference type="Gene3D" id="1.10.287.470">
    <property type="entry name" value="Helix hairpin bin"/>
    <property type="match status" value="1"/>
</dbReference>
<evidence type="ECO:0000313" key="6">
    <source>
        <dbReference type="Proteomes" id="UP000646579"/>
    </source>
</evidence>
<evidence type="ECO:0000256" key="2">
    <source>
        <dbReference type="SAM" id="MobiDB-lite"/>
    </source>
</evidence>
<name>A0A918SBL8_9HYPH</name>
<comment type="similarity">
    <text evidence="1">Belongs to the membrane fusion protein (MFP) (TC 8.A.1) family.</text>
</comment>
<proteinExistence type="inferred from homology"/>
<gene>
    <name evidence="5" type="ORF">GCM10007989_32720</name>
</gene>
<evidence type="ECO:0000259" key="4">
    <source>
        <dbReference type="Pfam" id="PF25954"/>
    </source>
</evidence>
<dbReference type="SUPFAM" id="SSF111369">
    <property type="entry name" value="HlyD-like secretion proteins"/>
    <property type="match status" value="1"/>
</dbReference>
<feature type="domain" description="CusB-like beta-barrel" evidence="4">
    <location>
        <begin position="271"/>
        <end position="336"/>
    </location>
</feature>
<dbReference type="Pfam" id="PF25881">
    <property type="entry name" value="HH_YBHG"/>
    <property type="match status" value="1"/>
</dbReference>
<dbReference type="Proteomes" id="UP000646579">
    <property type="component" value="Unassembled WGS sequence"/>
</dbReference>
<keyword evidence="6" id="KW-1185">Reference proteome</keyword>
<evidence type="ECO:0000256" key="1">
    <source>
        <dbReference type="ARBA" id="ARBA00009477"/>
    </source>
</evidence>
<dbReference type="EMBL" id="BMZE01000004">
    <property type="protein sequence ID" value="GHA34364.1"/>
    <property type="molecule type" value="Genomic_DNA"/>
</dbReference>
<dbReference type="AlphaFoldDB" id="A0A918SBL8"/>
<dbReference type="Pfam" id="PF25954">
    <property type="entry name" value="Beta-barrel_RND_2"/>
    <property type="match status" value="1"/>
</dbReference>
<dbReference type="RefSeq" id="WP_189426819.1">
    <property type="nucleotide sequence ID" value="NZ_BMZE01000004.1"/>
</dbReference>
<dbReference type="GO" id="GO:1990281">
    <property type="term" value="C:efflux pump complex"/>
    <property type="evidence" value="ECO:0007669"/>
    <property type="project" value="TreeGrafter"/>
</dbReference>
<dbReference type="InterPro" id="IPR006143">
    <property type="entry name" value="RND_pump_MFP"/>
</dbReference>
<dbReference type="Gene3D" id="2.40.30.170">
    <property type="match status" value="1"/>
</dbReference>
<feature type="region of interest" description="Disordered" evidence="2">
    <location>
        <begin position="410"/>
        <end position="431"/>
    </location>
</feature>
<dbReference type="PANTHER" id="PTHR30469">
    <property type="entry name" value="MULTIDRUG RESISTANCE PROTEIN MDTA"/>
    <property type="match status" value="1"/>
</dbReference>
<comment type="caution">
    <text evidence="5">The sequence shown here is derived from an EMBL/GenBank/DDBJ whole genome shotgun (WGS) entry which is preliminary data.</text>
</comment>
<reference evidence="5" key="1">
    <citation type="journal article" date="2014" name="Int. J. Syst. Evol. Microbiol.">
        <title>Complete genome sequence of Corynebacterium casei LMG S-19264T (=DSM 44701T), isolated from a smear-ripened cheese.</title>
        <authorList>
            <consortium name="US DOE Joint Genome Institute (JGI-PGF)"/>
            <person name="Walter F."/>
            <person name="Albersmeier A."/>
            <person name="Kalinowski J."/>
            <person name="Ruckert C."/>
        </authorList>
    </citation>
    <scope>NUCLEOTIDE SEQUENCE</scope>
    <source>
        <strain evidence="5">KCTC 32437</strain>
    </source>
</reference>
<feature type="domain" description="YbhG-like alpha-helical hairpin" evidence="3">
    <location>
        <begin position="150"/>
        <end position="232"/>
    </location>
</feature>
<dbReference type="PANTHER" id="PTHR30469:SF29">
    <property type="entry name" value="BLR2860 PROTEIN"/>
    <property type="match status" value="1"/>
</dbReference>
<reference evidence="5" key="2">
    <citation type="submission" date="2020-09" db="EMBL/GenBank/DDBJ databases">
        <authorList>
            <person name="Sun Q."/>
            <person name="Kim S."/>
        </authorList>
    </citation>
    <scope>NUCLEOTIDE SEQUENCE</scope>
    <source>
        <strain evidence="5">KCTC 32437</strain>
    </source>
</reference>
<protein>
    <submittedName>
        <fullName evidence="5">Hemolysin D</fullName>
    </submittedName>
</protein>
<accession>A0A918SBL8</accession>